<dbReference type="Proteomes" id="UP001190700">
    <property type="component" value="Unassembled WGS sequence"/>
</dbReference>
<dbReference type="Gene3D" id="2.30.30.140">
    <property type="match status" value="1"/>
</dbReference>
<reference evidence="1 2" key="1">
    <citation type="journal article" date="2015" name="Genome Biol. Evol.">
        <title>Comparative Genomics of a Bacterivorous Green Alga Reveals Evolutionary Causalities and Consequences of Phago-Mixotrophic Mode of Nutrition.</title>
        <authorList>
            <person name="Burns J.A."/>
            <person name="Paasch A."/>
            <person name="Narechania A."/>
            <person name="Kim E."/>
        </authorList>
    </citation>
    <scope>NUCLEOTIDE SEQUENCE [LARGE SCALE GENOMIC DNA]</scope>
    <source>
        <strain evidence="1 2">PLY_AMNH</strain>
    </source>
</reference>
<gene>
    <name evidence="1" type="ORF">CYMTET_16606</name>
</gene>
<evidence type="ECO:0000313" key="2">
    <source>
        <dbReference type="Proteomes" id="UP001190700"/>
    </source>
</evidence>
<comment type="caution">
    <text evidence="1">The sequence shown here is derived from an EMBL/GenBank/DDBJ whole genome shotgun (WGS) entry which is preliminary data.</text>
</comment>
<evidence type="ECO:0000313" key="1">
    <source>
        <dbReference type="EMBL" id="KAK3275248.1"/>
    </source>
</evidence>
<protein>
    <submittedName>
        <fullName evidence="1">Uncharacterized protein</fullName>
    </submittedName>
</protein>
<keyword evidence="2" id="KW-1185">Reference proteome</keyword>
<accession>A0AAE0GC00</accession>
<dbReference type="AlphaFoldDB" id="A0AAE0GC00"/>
<proteinExistence type="predicted"/>
<dbReference type="EMBL" id="LGRX02007330">
    <property type="protein sequence ID" value="KAK3275248.1"/>
    <property type="molecule type" value="Genomic_DNA"/>
</dbReference>
<sequence>MRRHGGGPLLAREDVVPALANEVAKMPGLVHCQQAGRVPAVLGLTLRRRHVPHFRLPASYYLQKARRATVGARQPKLAQASKARVYWPVDDAWCSGTVGKTSAVSLTHIAFDDGDEEHLNMDIKEYEAVGPEALQHVSRWGEALGSARGGSRWGEALRERSRGELGDRPFAQLAVQMQFAALHDTTVDNYWSMRGAFIQFCAAEGRSWLMATEVRLSIAHLISKGTIKVALPLRQKQLPRGHGTPRARSC</sequence>
<organism evidence="1 2">
    <name type="scientific">Cymbomonas tetramitiformis</name>
    <dbReference type="NCBI Taxonomy" id="36881"/>
    <lineage>
        <taxon>Eukaryota</taxon>
        <taxon>Viridiplantae</taxon>
        <taxon>Chlorophyta</taxon>
        <taxon>Pyramimonadophyceae</taxon>
        <taxon>Pyramimonadales</taxon>
        <taxon>Pyramimonadaceae</taxon>
        <taxon>Cymbomonas</taxon>
    </lineage>
</organism>
<name>A0AAE0GC00_9CHLO</name>